<dbReference type="SUPFAM" id="SSF52283">
    <property type="entry name" value="Formate/glycerate dehydrogenase catalytic domain-like"/>
    <property type="match status" value="1"/>
</dbReference>
<dbReference type="InterPro" id="IPR050857">
    <property type="entry name" value="D-2-hydroxyacid_DH"/>
</dbReference>
<dbReference type="Gene3D" id="3.40.50.720">
    <property type="entry name" value="NAD(P)-binding Rossmann-like Domain"/>
    <property type="match status" value="2"/>
</dbReference>
<dbReference type="EMBL" id="JACYGY010000001">
    <property type="protein sequence ID" value="MBE9461455.1"/>
    <property type="molecule type" value="Genomic_DNA"/>
</dbReference>
<feature type="domain" description="D-isomer specific 2-hydroxyacid dehydrogenase NAD-binding" evidence="7">
    <location>
        <begin position="115"/>
        <end position="287"/>
    </location>
</feature>
<accession>A0ABR9W7M2</accession>
<evidence type="ECO:0000256" key="5">
    <source>
        <dbReference type="RuleBase" id="RU003719"/>
    </source>
</evidence>
<evidence type="ECO:0000256" key="1">
    <source>
        <dbReference type="ARBA" id="ARBA00005854"/>
    </source>
</evidence>
<evidence type="ECO:0000256" key="2">
    <source>
        <dbReference type="ARBA" id="ARBA00022605"/>
    </source>
</evidence>
<evidence type="ECO:0000259" key="7">
    <source>
        <dbReference type="Pfam" id="PF02826"/>
    </source>
</evidence>
<name>A0ABR9W7M2_9BACT</name>
<dbReference type="Pfam" id="PF00389">
    <property type="entry name" value="2-Hacid_dh"/>
    <property type="match status" value="1"/>
</dbReference>
<protein>
    <submittedName>
        <fullName evidence="8">D-2-hydroxyacid dehydrogenase family protein</fullName>
    </submittedName>
</protein>
<dbReference type="InterPro" id="IPR029752">
    <property type="entry name" value="D-isomer_DH_CS1"/>
</dbReference>
<dbReference type="InterPro" id="IPR036291">
    <property type="entry name" value="NAD(P)-bd_dom_sf"/>
</dbReference>
<comment type="caution">
    <text evidence="8">The sequence shown here is derived from an EMBL/GenBank/DDBJ whole genome shotgun (WGS) entry which is preliminary data.</text>
</comment>
<comment type="similarity">
    <text evidence="1 5">Belongs to the D-isomer specific 2-hydroxyacid dehydrogenase family.</text>
</comment>
<dbReference type="CDD" id="cd12169">
    <property type="entry name" value="PGDH_like_1"/>
    <property type="match status" value="1"/>
</dbReference>
<keyword evidence="3 5" id="KW-0560">Oxidoreductase</keyword>
<dbReference type="PANTHER" id="PTHR42789">
    <property type="entry name" value="D-ISOMER SPECIFIC 2-HYDROXYACID DEHYDROGENASE FAMILY PROTEIN (AFU_ORTHOLOGUE AFUA_6G10090)"/>
    <property type="match status" value="1"/>
</dbReference>
<reference evidence="9" key="1">
    <citation type="submission" date="2023-07" db="EMBL/GenBank/DDBJ databases">
        <title>Dyadobacter sp. nov 'subterranea' isolated from contaminted grondwater.</title>
        <authorList>
            <person name="Szabo I."/>
            <person name="Al-Omari J."/>
            <person name="Szerdahelyi S.G."/>
            <person name="Rado J."/>
        </authorList>
    </citation>
    <scope>NUCLEOTIDE SEQUENCE [LARGE SCALE GENOMIC DNA]</scope>
    <source>
        <strain evidence="9">UP-52</strain>
    </source>
</reference>
<dbReference type="PROSITE" id="PS00671">
    <property type="entry name" value="D_2_HYDROXYACID_DH_3"/>
    <property type="match status" value="1"/>
</dbReference>
<dbReference type="InterPro" id="IPR029753">
    <property type="entry name" value="D-isomer_DH_CS"/>
</dbReference>
<proteinExistence type="inferred from homology"/>
<keyword evidence="9" id="KW-1185">Reference proteome</keyword>
<dbReference type="Pfam" id="PF02826">
    <property type="entry name" value="2-Hacid_dh_C"/>
    <property type="match status" value="1"/>
</dbReference>
<organism evidence="8 9">
    <name type="scientific">Dyadobacter subterraneus</name>
    <dbReference type="NCBI Taxonomy" id="2773304"/>
    <lineage>
        <taxon>Bacteria</taxon>
        <taxon>Pseudomonadati</taxon>
        <taxon>Bacteroidota</taxon>
        <taxon>Cytophagia</taxon>
        <taxon>Cytophagales</taxon>
        <taxon>Spirosomataceae</taxon>
        <taxon>Dyadobacter</taxon>
    </lineage>
</organism>
<keyword evidence="2" id="KW-0028">Amino-acid biosynthesis</keyword>
<gene>
    <name evidence="8" type="ORF">IEE83_06140</name>
</gene>
<dbReference type="PANTHER" id="PTHR42789:SF1">
    <property type="entry name" value="D-ISOMER SPECIFIC 2-HYDROXYACID DEHYDROGENASE FAMILY PROTEIN (AFU_ORTHOLOGUE AFUA_6G10090)"/>
    <property type="match status" value="1"/>
</dbReference>
<dbReference type="InterPro" id="IPR006140">
    <property type="entry name" value="D-isomer_DH_NAD-bd"/>
</dbReference>
<evidence type="ECO:0000256" key="3">
    <source>
        <dbReference type="ARBA" id="ARBA00023002"/>
    </source>
</evidence>
<evidence type="ECO:0000256" key="4">
    <source>
        <dbReference type="ARBA" id="ARBA00023027"/>
    </source>
</evidence>
<sequence>MDKIKIAVLDDYQNAALQMADWTALEKVSEITVFNNHLFGQEEIVQRLKPFDVICLMRERTPVSRELLSKLPNLKLIVSTGFRNASIDSSAVNELGIQLENTGYIGSGAPELTWALLMAIARKIPQENASVKNGGWQNTIGTDLKGKTIGIIGLGNIGDKIASIAHVFDMNVIAWSENLTEEKAEANGAKLVSKAYLFQNADFVTVHLVLSERSKGIIGAADLALMKPSAYLINTSRGPLIDENALIDALKQNKIAGAALDVFETEPLPADHPFRTLDNVLATPHIGYVTEDTYKLFFEDTVKIIENWIAKKNS</sequence>
<evidence type="ECO:0000313" key="9">
    <source>
        <dbReference type="Proteomes" id="UP000634134"/>
    </source>
</evidence>
<dbReference type="SUPFAM" id="SSF51735">
    <property type="entry name" value="NAD(P)-binding Rossmann-fold domains"/>
    <property type="match status" value="1"/>
</dbReference>
<dbReference type="PROSITE" id="PS00065">
    <property type="entry name" value="D_2_HYDROXYACID_DH_1"/>
    <property type="match status" value="1"/>
</dbReference>
<keyword evidence="4" id="KW-0520">NAD</keyword>
<dbReference type="RefSeq" id="WP_194119733.1">
    <property type="nucleotide sequence ID" value="NZ_JACYGY010000001.1"/>
</dbReference>
<feature type="domain" description="D-isomer specific 2-hydroxyacid dehydrogenase catalytic" evidence="6">
    <location>
        <begin position="18"/>
        <end position="312"/>
    </location>
</feature>
<evidence type="ECO:0000259" key="6">
    <source>
        <dbReference type="Pfam" id="PF00389"/>
    </source>
</evidence>
<dbReference type="InterPro" id="IPR006139">
    <property type="entry name" value="D-isomer_2_OHA_DH_cat_dom"/>
</dbReference>
<evidence type="ECO:0000313" key="8">
    <source>
        <dbReference type="EMBL" id="MBE9461455.1"/>
    </source>
</evidence>
<dbReference type="Proteomes" id="UP000634134">
    <property type="component" value="Unassembled WGS sequence"/>
</dbReference>